<dbReference type="EMBL" id="FTOH01000013">
    <property type="protein sequence ID" value="SIT17497.1"/>
    <property type="molecule type" value="Genomic_DNA"/>
</dbReference>
<protein>
    <submittedName>
        <fullName evidence="1">Type IV pilus assembly protein PilP</fullName>
    </submittedName>
</protein>
<dbReference type="RefSeq" id="WP_076517899.1">
    <property type="nucleotide sequence ID" value="NZ_FTOH01000013.1"/>
</dbReference>
<organism evidence="1 2">
    <name type="scientific">Thalassolituus maritimus</name>
    <dbReference type="NCBI Taxonomy" id="484498"/>
    <lineage>
        <taxon>Bacteria</taxon>
        <taxon>Pseudomonadati</taxon>
        <taxon>Pseudomonadota</taxon>
        <taxon>Gammaproteobacteria</taxon>
        <taxon>Oceanospirillales</taxon>
        <taxon>Oceanospirillaceae</taxon>
        <taxon>Thalassolituus</taxon>
    </lineage>
</organism>
<reference evidence="2" key="1">
    <citation type="submission" date="2017-01" db="EMBL/GenBank/DDBJ databases">
        <authorList>
            <person name="Varghese N."/>
            <person name="Submissions S."/>
        </authorList>
    </citation>
    <scope>NUCLEOTIDE SEQUENCE [LARGE SCALE GENOMIC DNA]</scope>
    <source>
        <strain evidence="2">DSM 24913</strain>
    </source>
</reference>
<dbReference type="Pfam" id="PF04351">
    <property type="entry name" value="PilP"/>
    <property type="match status" value="1"/>
</dbReference>
<name>A0A1N7Q4G8_9GAMM</name>
<sequence>MHVLKCVMLGIVTLGTVGCTASGNTSDLQRYVQDVGNQPRGRVEPIPEFKPYEAFSYSASALRSPFSVPIIPEDVNRLNSNGLDIRPDPDRVREYLEQFAIDALGMVGTLQKPEGDLWALIRDGEGGVVKVRKGEYMGRNHGRVVSVESDRVNLIEIVPDGQGGWLERPRTLALNGAPGE</sequence>
<dbReference type="InterPro" id="IPR007446">
    <property type="entry name" value="PilP"/>
</dbReference>
<gene>
    <name evidence="1" type="ORF">SAMN05421686_11337</name>
</gene>
<dbReference type="OrthoDB" id="5296580at2"/>
<evidence type="ECO:0000313" key="1">
    <source>
        <dbReference type="EMBL" id="SIT17497.1"/>
    </source>
</evidence>
<dbReference type="Proteomes" id="UP000185639">
    <property type="component" value="Unassembled WGS sequence"/>
</dbReference>
<proteinExistence type="predicted"/>
<dbReference type="STRING" id="484498.SAMN05421686_11337"/>
<dbReference type="AlphaFoldDB" id="A0A1N7Q4G8"/>
<accession>A0A1N7Q4G8</accession>
<dbReference type="PIRSF" id="PIRSF016481">
    <property type="entry name" value="Pilus_assembly_PilP"/>
    <property type="match status" value="1"/>
</dbReference>
<keyword evidence="2" id="KW-1185">Reference proteome</keyword>
<dbReference type="Gene3D" id="2.30.30.830">
    <property type="match status" value="1"/>
</dbReference>
<dbReference type="PROSITE" id="PS51257">
    <property type="entry name" value="PROKAR_LIPOPROTEIN"/>
    <property type="match status" value="1"/>
</dbReference>
<evidence type="ECO:0000313" key="2">
    <source>
        <dbReference type="Proteomes" id="UP000185639"/>
    </source>
</evidence>